<evidence type="ECO:0000256" key="5">
    <source>
        <dbReference type="SAM" id="MobiDB-lite"/>
    </source>
</evidence>
<reference evidence="6 7" key="1">
    <citation type="journal article" date="2016" name="Mol. Biol. Evol.">
        <title>Comparative Genomics of Early-Diverging Mushroom-Forming Fungi Provides Insights into the Origins of Lignocellulose Decay Capabilities.</title>
        <authorList>
            <person name="Nagy L.G."/>
            <person name="Riley R."/>
            <person name="Tritt A."/>
            <person name="Adam C."/>
            <person name="Daum C."/>
            <person name="Floudas D."/>
            <person name="Sun H."/>
            <person name="Yadav J.S."/>
            <person name="Pangilinan J."/>
            <person name="Larsson K.H."/>
            <person name="Matsuura K."/>
            <person name="Barry K."/>
            <person name="Labutti K."/>
            <person name="Kuo R."/>
            <person name="Ohm R.A."/>
            <person name="Bhattacharya S.S."/>
            <person name="Shirouzu T."/>
            <person name="Yoshinaga Y."/>
            <person name="Martin F.M."/>
            <person name="Grigoriev I.V."/>
            <person name="Hibbett D.S."/>
        </authorList>
    </citation>
    <scope>NUCLEOTIDE SEQUENCE [LARGE SCALE GENOMIC DNA]</scope>
    <source>
        <strain evidence="6 7">CBS 109695</strain>
    </source>
</reference>
<dbReference type="STRING" id="436010.A0A165XPT1"/>
<evidence type="ECO:0000313" key="7">
    <source>
        <dbReference type="Proteomes" id="UP000076532"/>
    </source>
</evidence>
<proteinExistence type="predicted"/>
<dbReference type="EMBL" id="KV417714">
    <property type="protein sequence ID" value="KZP08763.1"/>
    <property type="molecule type" value="Genomic_DNA"/>
</dbReference>
<gene>
    <name evidence="6" type="ORF">FIBSPDRAFT_938806</name>
</gene>
<sequence>MSQPELYPQMADPPIMLHSQHVSCRYPPTGSKPSKPSFLNALNPHYAMLPAQETCLPRARNIVGLRSAGRMTSLNLGRAGYGVSLGTWPYTDDVRFRNRRPEPDPERRTDCPSHRPPATRRTSTRLLQCTCPGESHTGPVRSDGTYVGRSAPQIDIFQARCPSPAGGRRAIKDVSGRIHTKYQRAEPAHGRVGPAGNVHGD</sequence>
<organism evidence="6 7">
    <name type="scientific">Athelia psychrophila</name>
    <dbReference type="NCBI Taxonomy" id="1759441"/>
    <lineage>
        <taxon>Eukaryota</taxon>
        <taxon>Fungi</taxon>
        <taxon>Dikarya</taxon>
        <taxon>Basidiomycota</taxon>
        <taxon>Agaricomycotina</taxon>
        <taxon>Agaricomycetes</taxon>
        <taxon>Agaricomycetidae</taxon>
        <taxon>Atheliales</taxon>
        <taxon>Atheliaceae</taxon>
        <taxon>Athelia</taxon>
    </lineage>
</organism>
<dbReference type="AlphaFoldDB" id="A0A165XPT1"/>
<evidence type="ECO:0000256" key="4">
    <source>
        <dbReference type="ARBA" id="ARBA00023316"/>
    </source>
</evidence>
<evidence type="ECO:0000256" key="1">
    <source>
        <dbReference type="ARBA" id="ARBA00004370"/>
    </source>
</evidence>
<name>A0A165XPT1_9AGAM</name>
<dbReference type="Pfam" id="PF03935">
    <property type="entry name" value="SKN1_KRE6_Sbg1"/>
    <property type="match status" value="1"/>
</dbReference>
<feature type="region of interest" description="Disordered" evidence="5">
    <location>
        <begin position="181"/>
        <end position="201"/>
    </location>
</feature>
<accession>A0A165XPT1</accession>
<dbReference type="InterPro" id="IPR005629">
    <property type="entry name" value="Skn1/Kre6/Sbg1"/>
</dbReference>
<evidence type="ECO:0000256" key="2">
    <source>
        <dbReference type="ARBA" id="ARBA00023136"/>
    </source>
</evidence>
<keyword evidence="6" id="KW-0378">Hydrolase</keyword>
<feature type="compositionally biased region" description="Basic and acidic residues" evidence="5">
    <location>
        <begin position="94"/>
        <end position="113"/>
    </location>
</feature>
<protein>
    <submittedName>
        <fullName evidence="6">Glycoside hydrolase family 16 protein</fullName>
    </submittedName>
</protein>
<keyword evidence="3" id="KW-0325">Glycoprotein</keyword>
<dbReference type="Proteomes" id="UP000076532">
    <property type="component" value="Unassembled WGS sequence"/>
</dbReference>
<comment type="subcellular location">
    <subcellularLocation>
        <location evidence="1">Membrane</location>
    </subcellularLocation>
</comment>
<dbReference type="GO" id="GO:0016787">
    <property type="term" value="F:hydrolase activity"/>
    <property type="evidence" value="ECO:0007669"/>
    <property type="project" value="UniProtKB-KW"/>
</dbReference>
<feature type="region of interest" description="Disordered" evidence="5">
    <location>
        <begin position="94"/>
        <end position="124"/>
    </location>
</feature>
<keyword evidence="4" id="KW-0961">Cell wall biogenesis/degradation</keyword>
<keyword evidence="2" id="KW-0472">Membrane</keyword>
<dbReference type="OrthoDB" id="412647at2759"/>
<evidence type="ECO:0000313" key="6">
    <source>
        <dbReference type="EMBL" id="KZP08763.1"/>
    </source>
</evidence>
<dbReference type="GO" id="GO:0016020">
    <property type="term" value="C:membrane"/>
    <property type="evidence" value="ECO:0007669"/>
    <property type="project" value="UniProtKB-SubCell"/>
</dbReference>
<evidence type="ECO:0000256" key="3">
    <source>
        <dbReference type="ARBA" id="ARBA00023180"/>
    </source>
</evidence>
<keyword evidence="7" id="KW-1185">Reference proteome</keyword>